<dbReference type="InterPro" id="IPR011010">
    <property type="entry name" value="DNA_brk_join_enz"/>
</dbReference>
<protein>
    <submittedName>
        <fullName evidence="8">Site-specific integrase</fullName>
    </submittedName>
</protein>
<evidence type="ECO:0000256" key="4">
    <source>
        <dbReference type="ARBA" id="ARBA00023172"/>
    </source>
</evidence>
<dbReference type="RefSeq" id="WP_017841296.1">
    <property type="nucleotide sequence ID" value="NZ_CP035467.1"/>
</dbReference>
<name>A0A4P9UKX4_METBY</name>
<dbReference type="InterPro" id="IPR010998">
    <property type="entry name" value="Integrase_recombinase_N"/>
</dbReference>
<evidence type="ECO:0000256" key="5">
    <source>
        <dbReference type="PROSITE-ProRule" id="PRU01248"/>
    </source>
</evidence>
<feature type="domain" description="Core-binding (CB)" evidence="7">
    <location>
        <begin position="98"/>
        <end position="181"/>
    </location>
</feature>
<evidence type="ECO:0000313" key="8">
    <source>
        <dbReference type="EMBL" id="QCW80993.1"/>
    </source>
</evidence>
<dbReference type="AlphaFoldDB" id="A0A4P9UKX4"/>
<dbReference type="PANTHER" id="PTHR30629">
    <property type="entry name" value="PROPHAGE INTEGRASE"/>
    <property type="match status" value="1"/>
</dbReference>
<evidence type="ECO:0000313" key="9">
    <source>
        <dbReference type="Proteomes" id="UP000305881"/>
    </source>
</evidence>
<gene>
    <name evidence="8" type="ORF">EQU24_01015</name>
</gene>
<dbReference type="KEGG" id="mbur:EQU24_01015"/>
<sequence>MNFSKGRIEAIPLPSEGQRFEFHDKQAKGLLLRVSSAGTKTFCFYRWIKGASKPERITLGRFPAMTVEQARSKAAQLNAAVENGENPNEPLKLQKAEPTLLELFYDFIEHKRNKKGQHLSPKTVQEYRKSFTCYLEPWSKRKLSKIASAEMSALHKKLGKDRPTTANRTMALVSSLYNFGILERSYKVTNPAEKIKKYPENERDRFLYPDELPRFFDALAKEENPDMRDYFLLALLTGVRKSNVLAMRWDEIHLERGEWRIITKSNSAQTVTLSPEVIDILANRKLSAQSEWVFPGTGKTGHLVEPKKAWQRLLERAGLSDLRIHDLRRTLGSWQAKTGASLLTIGKSLNHKSTQSTAIYARLDLDPVRESVNRATAAMLNAAKNSA</sequence>
<feature type="domain" description="Tyr recombinase" evidence="6">
    <location>
        <begin position="202"/>
        <end position="373"/>
    </location>
</feature>
<evidence type="ECO:0000256" key="1">
    <source>
        <dbReference type="ARBA" id="ARBA00008857"/>
    </source>
</evidence>
<evidence type="ECO:0000259" key="7">
    <source>
        <dbReference type="PROSITE" id="PS51900"/>
    </source>
</evidence>
<keyword evidence="4" id="KW-0233">DNA recombination</keyword>
<dbReference type="GO" id="GO:0003677">
    <property type="term" value="F:DNA binding"/>
    <property type="evidence" value="ECO:0007669"/>
    <property type="project" value="UniProtKB-UniRule"/>
</dbReference>
<dbReference type="SUPFAM" id="SSF56349">
    <property type="entry name" value="DNA breaking-rejoining enzymes"/>
    <property type="match status" value="1"/>
</dbReference>
<accession>A0A4P9UKX4</accession>
<dbReference type="Pfam" id="PF13356">
    <property type="entry name" value="Arm-DNA-bind_3"/>
    <property type="match status" value="1"/>
</dbReference>
<dbReference type="Pfam" id="PF00589">
    <property type="entry name" value="Phage_integrase"/>
    <property type="match status" value="1"/>
</dbReference>
<dbReference type="EMBL" id="CP035467">
    <property type="protein sequence ID" value="QCW80993.1"/>
    <property type="molecule type" value="Genomic_DNA"/>
</dbReference>
<dbReference type="InterPro" id="IPR050808">
    <property type="entry name" value="Phage_Integrase"/>
</dbReference>
<dbReference type="InterPro" id="IPR044068">
    <property type="entry name" value="CB"/>
</dbReference>
<dbReference type="CDD" id="cd00796">
    <property type="entry name" value="INT_Rci_Hp1_C"/>
    <property type="match status" value="1"/>
</dbReference>
<proteinExistence type="inferred from homology"/>
<evidence type="ECO:0000259" key="6">
    <source>
        <dbReference type="PROSITE" id="PS51898"/>
    </source>
</evidence>
<dbReference type="PROSITE" id="PS51898">
    <property type="entry name" value="TYR_RECOMBINASE"/>
    <property type="match status" value="1"/>
</dbReference>
<evidence type="ECO:0000256" key="3">
    <source>
        <dbReference type="ARBA" id="ARBA00023125"/>
    </source>
</evidence>
<keyword evidence="2" id="KW-0229">DNA integration</keyword>
<dbReference type="InterPro" id="IPR013762">
    <property type="entry name" value="Integrase-like_cat_sf"/>
</dbReference>
<dbReference type="Gene3D" id="1.10.150.130">
    <property type="match status" value="1"/>
</dbReference>
<dbReference type="STRING" id="675511.GCA_000341735_02805"/>
<keyword evidence="3 5" id="KW-0238">DNA-binding</keyword>
<evidence type="ECO:0000256" key="2">
    <source>
        <dbReference type="ARBA" id="ARBA00022908"/>
    </source>
</evidence>
<dbReference type="Gene3D" id="3.30.160.390">
    <property type="entry name" value="Integrase, DNA-binding domain"/>
    <property type="match status" value="1"/>
</dbReference>
<comment type="similarity">
    <text evidence="1">Belongs to the 'phage' integrase family.</text>
</comment>
<reference evidence="9" key="1">
    <citation type="journal article" date="2019" name="J. Bacteriol.">
        <title>A Mutagenic Screen Identifies a TonB-Dependent Receptor Required for the Lanthanide Metal Switch in the Type I Methanotroph 'Methylotuvimicrobium buryatense' 5GB1C.</title>
        <authorList>
            <person name="Groom J.D."/>
            <person name="Ford S.M."/>
            <person name="Pesesky M.W."/>
            <person name="Lidstrom M.E."/>
        </authorList>
    </citation>
    <scope>NUCLEOTIDE SEQUENCE [LARGE SCALE GENOMIC DNA]</scope>
    <source>
        <strain evidence="9">5GB1C</strain>
    </source>
</reference>
<dbReference type="InterPro" id="IPR025166">
    <property type="entry name" value="Integrase_DNA_bind_dom"/>
</dbReference>
<dbReference type="InterPro" id="IPR002104">
    <property type="entry name" value="Integrase_catalytic"/>
</dbReference>
<dbReference type="GO" id="GO:0015074">
    <property type="term" value="P:DNA integration"/>
    <property type="evidence" value="ECO:0007669"/>
    <property type="project" value="UniProtKB-KW"/>
</dbReference>
<organism evidence="8 9">
    <name type="scientific">Methylotuvimicrobium buryatense</name>
    <name type="common">Methylomicrobium buryatense</name>
    <dbReference type="NCBI Taxonomy" id="95641"/>
    <lineage>
        <taxon>Bacteria</taxon>
        <taxon>Pseudomonadati</taxon>
        <taxon>Pseudomonadota</taxon>
        <taxon>Gammaproteobacteria</taxon>
        <taxon>Methylococcales</taxon>
        <taxon>Methylococcaceae</taxon>
        <taxon>Methylotuvimicrobium</taxon>
    </lineage>
</organism>
<dbReference type="OrthoDB" id="5567253at2"/>
<dbReference type="GO" id="GO:0006310">
    <property type="term" value="P:DNA recombination"/>
    <property type="evidence" value="ECO:0007669"/>
    <property type="project" value="UniProtKB-KW"/>
</dbReference>
<dbReference type="PANTHER" id="PTHR30629:SF2">
    <property type="entry name" value="PROPHAGE INTEGRASE INTS-RELATED"/>
    <property type="match status" value="1"/>
</dbReference>
<dbReference type="Proteomes" id="UP000305881">
    <property type="component" value="Chromosome"/>
</dbReference>
<dbReference type="InterPro" id="IPR038488">
    <property type="entry name" value="Integrase_DNA-bd_sf"/>
</dbReference>
<dbReference type="Gene3D" id="1.10.443.10">
    <property type="entry name" value="Intergrase catalytic core"/>
    <property type="match status" value="1"/>
</dbReference>
<keyword evidence="9" id="KW-1185">Reference proteome</keyword>
<dbReference type="PROSITE" id="PS51900">
    <property type="entry name" value="CB"/>
    <property type="match status" value="1"/>
</dbReference>